<evidence type="ECO:0000313" key="1">
    <source>
        <dbReference type="EMBL" id="MFC0321208.1"/>
    </source>
</evidence>
<dbReference type="Pfam" id="PF26622">
    <property type="entry name" value="DUF8199"/>
    <property type="match status" value="1"/>
</dbReference>
<dbReference type="InterPro" id="IPR058512">
    <property type="entry name" value="DUF8199"/>
</dbReference>
<accession>A0ABV6HTE9</accession>
<reference evidence="1 2" key="1">
    <citation type="submission" date="2024-09" db="EMBL/GenBank/DDBJ databases">
        <authorList>
            <person name="Sun Q."/>
            <person name="Mori K."/>
        </authorList>
    </citation>
    <scope>NUCLEOTIDE SEQUENCE [LARGE SCALE GENOMIC DNA]</scope>
    <source>
        <strain evidence="1 2">CCM 7765</strain>
    </source>
</reference>
<sequence>MKKILLIILTLFYLGTSTGFTMHLHYCMEKLVDTSLWHGQDDACEVCGMIKKSKKKNDCCKDEHKQVKLDKVHKSSENTFLEFQKISFLLPKTPNGISNYLIIPSVTEENLASNSPPAVIKTPLYLKNQVFRI</sequence>
<dbReference type="Proteomes" id="UP001589774">
    <property type="component" value="Unassembled WGS sequence"/>
</dbReference>
<protein>
    <recommendedName>
        <fullName evidence="3">Secreted protein</fullName>
    </recommendedName>
</protein>
<comment type="caution">
    <text evidence="1">The sequence shown here is derived from an EMBL/GenBank/DDBJ whole genome shotgun (WGS) entry which is preliminary data.</text>
</comment>
<dbReference type="NCBIfam" id="NF047658">
    <property type="entry name" value="HYC_CC_PP"/>
    <property type="match status" value="1"/>
</dbReference>
<dbReference type="InterPro" id="IPR058060">
    <property type="entry name" value="HYC_CC_PP"/>
</dbReference>
<name>A0ABV6HTE9_9SPHI</name>
<keyword evidence="2" id="KW-1185">Reference proteome</keyword>
<evidence type="ECO:0000313" key="2">
    <source>
        <dbReference type="Proteomes" id="UP001589774"/>
    </source>
</evidence>
<dbReference type="RefSeq" id="WP_130858317.1">
    <property type="nucleotide sequence ID" value="NZ_JBHLWO010000004.1"/>
</dbReference>
<proteinExistence type="predicted"/>
<dbReference type="EMBL" id="JBHLWO010000004">
    <property type="protein sequence ID" value="MFC0321208.1"/>
    <property type="molecule type" value="Genomic_DNA"/>
</dbReference>
<organism evidence="1 2">
    <name type="scientific">Olivibacter oleidegradans</name>
    <dbReference type="NCBI Taxonomy" id="760123"/>
    <lineage>
        <taxon>Bacteria</taxon>
        <taxon>Pseudomonadati</taxon>
        <taxon>Bacteroidota</taxon>
        <taxon>Sphingobacteriia</taxon>
        <taxon>Sphingobacteriales</taxon>
        <taxon>Sphingobacteriaceae</taxon>
        <taxon>Olivibacter</taxon>
    </lineage>
</organism>
<gene>
    <name evidence="1" type="ORF">ACFFI0_23005</name>
</gene>
<evidence type="ECO:0008006" key="3">
    <source>
        <dbReference type="Google" id="ProtNLM"/>
    </source>
</evidence>